<comment type="cofactor">
    <cofactor evidence="8">
        <name>hybrid [4Fe-2O-2S] cluster</name>
        <dbReference type="ChEBI" id="CHEBI:60519"/>
    </cofactor>
    <text evidence="8">Binds 1 hybrid [4Fe-2O-2S] cluster.</text>
</comment>
<dbReference type="InterPro" id="IPR016099">
    <property type="entry name" value="Prismane-like_a/b-sand"/>
</dbReference>
<name>A0A6P2UAS5_BURL3</name>
<comment type="cofactor">
    <cofactor evidence="8">
        <name>[4Fe-4S] cluster</name>
        <dbReference type="ChEBI" id="CHEBI:49883"/>
    </cofactor>
    <text evidence="8">Binds 1 [4Fe-4S] cluster.</text>
</comment>
<dbReference type="GO" id="GO:0051539">
    <property type="term" value="F:4 iron, 4 sulfur cluster binding"/>
    <property type="evidence" value="ECO:0007669"/>
    <property type="project" value="UniProtKB-KW"/>
</dbReference>
<reference evidence="9 10" key="1">
    <citation type="submission" date="2019-09" db="EMBL/GenBank/DDBJ databases">
        <authorList>
            <person name="Depoorter E."/>
        </authorList>
    </citation>
    <scope>NUCLEOTIDE SEQUENCE [LARGE SCALE GENOMIC DNA]</scope>
    <source>
        <strain evidence="9">R-39750</strain>
    </source>
</reference>
<dbReference type="CDD" id="cd01914">
    <property type="entry name" value="HCP"/>
    <property type="match status" value="1"/>
</dbReference>
<dbReference type="InterPro" id="IPR010048">
    <property type="entry name" value="Hydroxylam_reduct"/>
</dbReference>
<dbReference type="Pfam" id="PF03063">
    <property type="entry name" value="Prismane"/>
    <property type="match status" value="1"/>
</dbReference>
<dbReference type="InterPro" id="IPR004137">
    <property type="entry name" value="HCP/CODH"/>
</dbReference>
<dbReference type="AlphaFoldDB" id="A0A6P2UAS5"/>
<feature type="binding site" evidence="8">
    <location>
        <position position="6"/>
    </location>
    <ligand>
        <name>[4Fe-4S] cluster</name>
        <dbReference type="ChEBI" id="CHEBI:49883"/>
    </ligand>
</feature>
<dbReference type="FunFam" id="3.40.50.2030:FF:000002">
    <property type="entry name" value="Hydroxylamine reductase"/>
    <property type="match status" value="1"/>
</dbReference>
<evidence type="ECO:0000256" key="4">
    <source>
        <dbReference type="ARBA" id="ARBA00023002"/>
    </source>
</evidence>
<comment type="function">
    <text evidence="8">Catalyzes the reduction of hydroxylamine to form NH(3) and H(2)O.</text>
</comment>
<gene>
    <name evidence="8" type="primary">hcp</name>
    <name evidence="9" type="ORF">BLA39750_00208</name>
</gene>
<feature type="binding site" evidence="8">
    <location>
        <position position="435"/>
    </location>
    <ligand>
        <name>hybrid [4Fe-2O-2S] cluster</name>
        <dbReference type="ChEBI" id="CHEBI:60519"/>
    </ligand>
</feature>
<evidence type="ECO:0000256" key="1">
    <source>
        <dbReference type="ARBA" id="ARBA00004496"/>
    </source>
</evidence>
<dbReference type="FunFam" id="1.20.1270.20:FF:000001">
    <property type="entry name" value="Hydroxylamine reductase"/>
    <property type="match status" value="1"/>
</dbReference>
<dbReference type="NCBIfam" id="NF003658">
    <property type="entry name" value="PRK05290.1"/>
    <property type="match status" value="1"/>
</dbReference>
<dbReference type="GO" id="GO:0042542">
    <property type="term" value="P:response to hydrogen peroxide"/>
    <property type="evidence" value="ECO:0007669"/>
    <property type="project" value="TreeGrafter"/>
</dbReference>
<dbReference type="RefSeq" id="WP_175010426.1">
    <property type="nucleotide sequence ID" value="NZ_CABVQN010000001.1"/>
</dbReference>
<evidence type="ECO:0000256" key="8">
    <source>
        <dbReference type="HAMAP-Rule" id="MF_00069"/>
    </source>
</evidence>
<dbReference type="HAMAP" id="MF_00069">
    <property type="entry name" value="Hydroxylam_reduct"/>
    <property type="match status" value="1"/>
</dbReference>
<feature type="binding site" evidence="8">
    <location>
        <position position="460"/>
    </location>
    <ligand>
        <name>hybrid [4Fe-2O-2S] cluster</name>
        <dbReference type="ChEBI" id="CHEBI:60519"/>
    </ligand>
</feature>
<protein>
    <recommendedName>
        <fullName evidence="8">Hydroxylamine reductase</fullName>
        <ecNumber evidence="8">1.7.99.1</ecNumber>
    </recommendedName>
    <alternativeName>
        <fullName evidence="8">Hybrid-cluster protein</fullName>
        <shortName evidence="8">HCP</shortName>
    </alternativeName>
    <alternativeName>
        <fullName evidence="8">Prismane protein</fullName>
    </alternativeName>
</protein>
<dbReference type="Gene3D" id="1.20.1270.20">
    <property type="match status" value="2"/>
</dbReference>
<dbReference type="EC" id="1.7.99.1" evidence="8"/>
<feature type="binding site" evidence="8">
    <location>
        <position position="252"/>
    </location>
    <ligand>
        <name>hybrid [4Fe-2O-2S] cluster</name>
        <dbReference type="ChEBI" id="CHEBI:60519"/>
    </ligand>
</feature>
<keyword evidence="4 8" id="KW-0560">Oxidoreductase</keyword>
<evidence type="ECO:0000313" key="9">
    <source>
        <dbReference type="EMBL" id="VWC66494.1"/>
    </source>
</evidence>
<evidence type="ECO:0000256" key="7">
    <source>
        <dbReference type="ARBA" id="ARBA00051350"/>
    </source>
</evidence>
<dbReference type="SUPFAM" id="SSF56821">
    <property type="entry name" value="Prismane protein-like"/>
    <property type="match status" value="1"/>
</dbReference>
<feature type="modified residue" description="Cysteine persulfide" evidence="8">
    <location>
        <position position="407"/>
    </location>
</feature>
<feature type="binding site" evidence="8">
    <location>
        <position position="496"/>
    </location>
    <ligand>
        <name>hybrid [4Fe-2O-2S] cluster</name>
        <dbReference type="ChEBI" id="CHEBI:60519"/>
    </ligand>
</feature>
<dbReference type="InterPro" id="IPR011254">
    <property type="entry name" value="Prismane-like_sf"/>
</dbReference>
<dbReference type="GO" id="GO:0004601">
    <property type="term" value="F:peroxidase activity"/>
    <property type="evidence" value="ECO:0007669"/>
    <property type="project" value="TreeGrafter"/>
</dbReference>
<evidence type="ECO:0000256" key="5">
    <source>
        <dbReference type="ARBA" id="ARBA00023004"/>
    </source>
</evidence>
<dbReference type="NCBIfam" id="TIGR01703">
    <property type="entry name" value="hybrid_clust"/>
    <property type="match status" value="1"/>
</dbReference>
<keyword evidence="6 8" id="KW-0411">Iron-sulfur</keyword>
<evidence type="ECO:0000256" key="3">
    <source>
        <dbReference type="ARBA" id="ARBA00022723"/>
    </source>
</evidence>
<keyword evidence="8" id="KW-0004">4Fe-4S</keyword>
<evidence type="ECO:0000256" key="6">
    <source>
        <dbReference type="ARBA" id="ARBA00023014"/>
    </source>
</evidence>
<keyword evidence="5 8" id="KW-0408">Iron</keyword>
<accession>A0A6P2UAS5</accession>
<dbReference type="Proteomes" id="UP000494110">
    <property type="component" value="Unassembled WGS sequence"/>
</dbReference>
<evidence type="ECO:0000313" key="10">
    <source>
        <dbReference type="Proteomes" id="UP000494110"/>
    </source>
</evidence>
<dbReference type="Gene3D" id="3.40.50.2030">
    <property type="match status" value="2"/>
</dbReference>
<feature type="binding site" evidence="8">
    <location>
        <position position="320"/>
    </location>
    <ligand>
        <name>hybrid [4Fe-2O-2S] cluster</name>
        <dbReference type="ChEBI" id="CHEBI:60519"/>
    </ligand>
</feature>
<comment type="similarity">
    <text evidence="8">Belongs to the HCP family.</text>
</comment>
<comment type="subcellular location">
    <subcellularLocation>
        <location evidence="1 8">Cytoplasm</location>
    </subcellularLocation>
</comment>
<dbReference type="InterPro" id="IPR016100">
    <property type="entry name" value="Prismane_a-bundle"/>
</dbReference>
<feature type="binding site" evidence="8">
    <location>
        <position position="494"/>
    </location>
    <ligand>
        <name>hybrid [4Fe-2O-2S] cluster</name>
        <dbReference type="ChEBI" id="CHEBI:60519"/>
    </ligand>
</feature>
<dbReference type="GO" id="GO:0005737">
    <property type="term" value="C:cytoplasm"/>
    <property type="evidence" value="ECO:0007669"/>
    <property type="project" value="UniProtKB-SubCell"/>
</dbReference>
<dbReference type="PANTHER" id="PTHR30109">
    <property type="entry name" value="HYDROXYLAMINE REDUCTASE"/>
    <property type="match status" value="1"/>
</dbReference>
<feature type="binding site" description="via persulfide group" evidence="8">
    <location>
        <position position="407"/>
    </location>
    <ligand>
        <name>hybrid [4Fe-2O-2S] cluster</name>
        <dbReference type="ChEBI" id="CHEBI:60519"/>
    </ligand>
</feature>
<evidence type="ECO:0000256" key="2">
    <source>
        <dbReference type="ARBA" id="ARBA00022490"/>
    </source>
</evidence>
<proteinExistence type="inferred from homology"/>
<organism evidence="9 10">
    <name type="scientific">Burkholderia lata (strain ATCC 17760 / DSM 23089 / LMG 22485 / NCIMB 9086 / R18194 / 383)</name>
    <dbReference type="NCBI Taxonomy" id="482957"/>
    <lineage>
        <taxon>Bacteria</taxon>
        <taxon>Pseudomonadati</taxon>
        <taxon>Pseudomonadota</taxon>
        <taxon>Betaproteobacteria</taxon>
        <taxon>Burkholderiales</taxon>
        <taxon>Burkholderiaceae</taxon>
        <taxon>Burkholderia</taxon>
        <taxon>Burkholderia cepacia complex</taxon>
    </lineage>
</organism>
<feature type="binding site" evidence="8">
    <location>
        <position position="25"/>
    </location>
    <ligand>
        <name>[4Fe-4S] cluster</name>
        <dbReference type="ChEBI" id="CHEBI:49883"/>
    </ligand>
</feature>
<keyword evidence="3 8" id="KW-0479">Metal-binding</keyword>
<keyword evidence="2 8" id="KW-0963">Cytoplasm</keyword>
<dbReference type="GO" id="GO:0046872">
    <property type="term" value="F:metal ion binding"/>
    <property type="evidence" value="ECO:0007669"/>
    <property type="project" value="UniProtKB-KW"/>
</dbReference>
<dbReference type="GO" id="GO:0050418">
    <property type="term" value="F:hydroxylamine reductase activity"/>
    <property type="evidence" value="ECO:0007669"/>
    <property type="project" value="UniProtKB-UniRule"/>
</dbReference>
<feature type="binding site" evidence="8">
    <location>
        <position position="18"/>
    </location>
    <ligand>
        <name>[4Fe-4S] cluster</name>
        <dbReference type="ChEBI" id="CHEBI:49883"/>
    </ligand>
</feature>
<feature type="binding site" evidence="8">
    <location>
        <position position="276"/>
    </location>
    <ligand>
        <name>hybrid [4Fe-2O-2S] cluster</name>
        <dbReference type="ChEBI" id="CHEBI:60519"/>
    </ligand>
</feature>
<dbReference type="PIRSF" id="PIRSF000076">
    <property type="entry name" value="HCP"/>
    <property type="match status" value="1"/>
</dbReference>
<dbReference type="PANTHER" id="PTHR30109:SF0">
    <property type="entry name" value="HYDROXYLAMINE REDUCTASE"/>
    <property type="match status" value="1"/>
</dbReference>
<sequence length="555" mass="59048">MFCYQCEQTDRTGARPGCASAKGNCGKDATTADLQDLLVHAVKGIAQYGAIARAMGAPDRDADRFVLYAMFTTLTNVNFHAARFVALLREAAQMRDRVKAACEASARAAGTVVPAQHGPAMWQPADDLAGLLEQAASVGVDNGLDKVGADIVGLRALVLYGLKGVCAYAHHARVLGYERDDIYEGIEAALAFLARDPDDVNALLTQALDLGRLNLTVMELLDSANTGRFGAQQPTAVRVSPVAGKAILVSGHDLGDLHALLEQTAGTGIHVYTHGEMLPAHAYPVLKAFPHLVGNYGGAWQDQQSDFAHFPGPVLMTSNCIIEPMPQYRQRIFTTGPVGWPGVRHLEHHDFSTLIRAAQALPGFPATAPEETITVGFGRHAVLGVADKVIDAVKAGQIRHFFLIGGCDGAAPGRNYYTEFAEQAPDDTVVMTLGCNKYRFNRHAFGDIGGIPRLLDVGQCNDSYSAIRIATALADAFECGVNDLPLSLVISWFEQKAAAVLLTLLALGLRNIRLGPTLPAFVTPGVLAVLVEQFGIQPIGDAGTDLAASLARHAA</sequence>
<dbReference type="FunFam" id="3.40.50.2030:FF:000001">
    <property type="entry name" value="Hydroxylamine reductase"/>
    <property type="match status" value="1"/>
</dbReference>
<comment type="catalytic activity">
    <reaction evidence="7 8">
        <text>A + NH4(+) + H2O = hydroxylamine + AH2 + H(+)</text>
        <dbReference type="Rhea" id="RHEA:22052"/>
        <dbReference type="ChEBI" id="CHEBI:13193"/>
        <dbReference type="ChEBI" id="CHEBI:15377"/>
        <dbReference type="ChEBI" id="CHEBI:15378"/>
        <dbReference type="ChEBI" id="CHEBI:15429"/>
        <dbReference type="ChEBI" id="CHEBI:17499"/>
        <dbReference type="ChEBI" id="CHEBI:28938"/>
        <dbReference type="EC" id="1.7.99.1"/>
    </reaction>
</comment>
<feature type="binding site" evidence="8">
    <location>
        <position position="3"/>
    </location>
    <ligand>
        <name>[4Fe-4S] cluster</name>
        <dbReference type="ChEBI" id="CHEBI:49883"/>
    </ligand>
</feature>
<dbReference type="EMBL" id="CABVQN010000001">
    <property type="protein sequence ID" value="VWC66494.1"/>
    <property type="molecule type" value="Genomic_DNA"/>
</dbReference>